<dbReference type="Proteomes" id="UP001159363">
    <property type="component" value="Chromosome 10"/>
</dbReference>
<dbReference type="EMBL" id="JARBHB010000011">
    <property type="protein sequence ID" value="KAJ8872831.1"/>
    <property type="molecule type" value="Genomic_DNA"/>
</dbReference>
<organism evidence="2 3">
    <name type="scientific">Dryococelus australis</name>
    <dbReference type="NCBI Taxonomy" id="614101"/>
    <lineage>
        <taxon>Eukaryota</taxon>
        <taxon>Metazoa</taxon>
        <taxon>Ecdysozoa</taxon>
        <taxon>Arthropoda</taxon>
        <taxon>Hexapoda</taxon>
        <taxon>Insecta</taxon>
        <taxon>Pterygota</taxon>
        <taxon>Neoptera</taxon>
        <taxon>Polyneoptera</taxon>
        <taxon>Phasmatodea</taxon>
        <taxon>Verophasmatodea</taxon>
        <taxon>Anareolatae</taxon>
        <taxon>Phasmatidae</taxon>
        <taxon>Eurycanthinae</taxon>
        <taxon>Dryococelus</taxon>
    </lineage>
</organism>
<name>A0ABQ9GLC5_9NEOP</name>
<evidence type="ECO:0000256" key="1">
    <source>
        <dbReference type="SAM" id="MobiDB-lite"/>
    </source>
</evidence>
<evidence type="ECO:0000313" key="3">
    <source>
        <dbReference type="Proteomes" id="UP001159363"/>
    </source>
</evidence>
<proteinExistence type="predicted"/>
<feature type="region of interest" description="Disordered" evidence="1">
    <location>
        <begin position="1"/>
        <end position="32"/>
    </location>
</feature>
<accession>A0ABQ9GLC5</accession>
<evidence type="ECO:0000313" key="2">
    <source>
        <dbReference type="EMBL" id="KAJ8872831.1"/>
    </source>
</evidence>
<comment type="caution">
    <text evidence="2">The sequence shown here is derived from an EMBL/GenBank/DDBJ whole genome shotgun (WGS) entry which is preliminary data.</text>
</comment>
<sequence>MGPFTQPRHGRTSVRAVETPGSPRYIRSGVRGPDSCLADNRKHYPADQTSGFSLIVLLNIHMCLNMLKDDEIQAEIPIHLVQDKPRIWDKSLQDYKNRNMTRDASRRVSVELQEHFES</sequence>
<reference evidence="2 3" key="1">
    <citation type="submission" date="2023-02" db="EMBL/GenBank/DDBJ databases">
        <title>LHISI_Scaffold_Assembly.</title>
        <authorList>
            <person name="Stuart O.P."/>
            <person name="Cleave R."/>
            <person name="Magrath M.J.L."/>
            <person name="Mikheyev A.S."/>
        </authorList>
    </citation>
    <scope>NUCLEOTIDE SEQUENCE [LARGE SCALE GENOMIC DNA]</scope>
    <source>
        <strain evidence="2">Daus_M_001</strain>
        <tissue evidence="2">Leg muscle</tissue>
    </source>
</reference>
<keyword evidence="3" id="KW-1185">Reference proteome</keyword>
<gene>
    <name evidence="2" type="ORF">PR048_026447</name>
</gene>
<protein>
    <submittedName>
        <fullName evidence="2">Uncharacterized protein</fullName>
    </submittedName>
</protein>